<evidence type="ECO:0000256" key="1">
    <source>
        <dbReference type="SAM" id="Phobius"/>
    </source>
</evidence>
<name>E2BSY9_HARSA</name>
<keyword evidence="1" id="KW-0812">Transmembrane</keyword>
<evidence type="ECO:0000313" key="2">
    <source>
        <dbReference type="EMBL" id="EFN81177.1"/>
    </source>
</evidence>
<organism evidence="3">
    <name type="scientific">Harpegnathos saltator</name>
    <name type="common">Jerdon's jumping ant</name>
    <dbReference type="NCBI Taxonomy" id="610380"/>
    <lineage>
        <taxon>Eukaryota</taxon>
        <taxon>Metazoa</taxon>
        <taxon>Ecdysozoa</taxon>
        <taxon>Arthropoda</taxon>
        <taxon>Hexapoda</taxon>
        <taxon>Insecta</taxon>
        <taxon>Pterygota</taxon>
        <taxon>Neoptera</taxon>
        <taxon>Endopterygota</taxon>
        <taxon>Hymenoptera</taxon>
        <taxon>Apocrita</taxon>
        <taxon>Aculeata</taxon>
        <taxon>Formicoidea</taxon>
        <taxon>Formicidae</taxon>
        <taxon>Ponerinae</taxon>
        <taxon>Ponerini</taxon>
        <taxon>Harpegnathos</taxon>
    </lineage>
</organism>
<evidence type="ECO:0000313" key="3">
    <source>
        <dbReference type="Proteomes" id="UP000008237"/>
    </source>
</evidence>
<dbReference type="EMBL" id="GL450313">
    <property type="protein sequence ID" value="EFN81177.1"/>
    <property type="molecule type" value="Genomic_DNA"/>
</dbReference>
<feature type="transmembrane region" description="Helical" evidence="1">
    <location>
        <begin position="140"/>
        <end position="158"/>
    </location>
</feature>
<reference evidence="2 3" key="1">
    <citation type="journal article" date="2010" name="Science">
        <title>Genomic comparison of the ants Camponotus floridanus and Harpegnathos saltator.</title>
        <authorList>
            <person name="Bonasio R."/>
            <person name="Zhang G."/>
            <person name="Ye C."/>
            <person name="Mutti N.S."/>
            <person name="Fang X."/>
            <person name="Qin N."/>
            <person name="Donahue G."/>
            <person name="Yang P."/>
            <person name="Li Q."/>
            <person name="Li C."/>
            <person name="Zhang P."/>
            <person name="Huang Z."/>
            <person name="Berger S.L."/>
            <person name="Reinberg D."/>
            <person name="Wang J."/>
            <person name="Liebig J."/>
        </authorList>
    </citation>
    <scope>NUCLEOTIDE SEQUENCE [LARGE SCALE GENOMIC DNA]</scope>
    <source>
        <strain evidence="2 3">R22 G/1</strain>
    </source>
</reference>
<dbReference type="Proteomes" id="UP000008237">
    <property type="component" value="Unassembled WGS sequence"/>
</dbReference>
<feature type="transmembrane region" description="Helical" evidence="1">
    <location>
        <begin position="103"/>
        <end position="128"/>
    </location>
</feature>
<dbReference type="AlphaFoldDB" id="E2BSY9"/>
<keyword evidence="1" id="KW-0472">Membrane</keyword>
<protein>
    <submittedName>
        <fullName evidence="2">Uncharacterized protein</fullName>
    </submittedName>
</protein>
<proteinExistence type="predicted"/>
<sequence>MADFEHVCSPVNCEAYQSAVCDTPSACDELTTGRLRLSAQGQVEESPRLPARYDHLPGMTRESRDDEARERKHVLPIENYIPFLITALQYARIWPAPFSVYKIALLTGLLVILFVIILANLLAEIVLIIMGTNVDDLTDIIGVITAHIQGLLKWWYFLTNKKELFDIMMKLNKCHVFCQRIDKEGT</sequence>
<dbReference type="InParanoid" id="E2BSY9"/>
<keyword evidence="3" id="KW-1185">Reference proteome</keyword>
<accession>E2BSY9</accession>
<keyword evidence="1" id="KW-1133">Transmembrane helix</keyword>
<gene>
    <name evidence="2" type="ORF">EAI_13109</name>
</gene>